<dbReference type="EMBL" id="QBIU01000001">
    <property type="protein sequence ID" value="MWV69423.1"/>
    <property type="molecule type" value="Genomic_DNA"/>
</dbReference>
<dbReference type="AlphaFoldDB" id="A0A347VT36"/>
<evidence type="ECO:0000313" key="1">
    <source>
        <dbReference type="EMBL" id="MWV69423.1"/>
    </source>
</evidence>
<proteinExistence type="predicted"/>
<reference evidence="2 3" key="1">
    <citation type="journal article" date="2014" name="Genome Announc.">
        <title>Draft genome sequences of eight enterohepatic helicobacter species isolated from both laboratory and wild rodents.</title>
        <authorList>
            <person name="Sheh A."/>
            <person name="Shen Z."/>
            <person name="Fox J.G."/>
        </authorList>
    </citation>
    <scope>NUCLEOTIDE SEQUENCE [LARGE SCALE GENOMIC DNA]</scope>
    <source>
        <strain evidence="2 3">MIT 97-6194</strain>
    </source>
</reference>
<evidence type="ECO:0000313" key="4">
    <source>
        <dbReference type="Proteomes" id="UP000477070"/>
    </source>
</evidence>
<dbReference type="RefSeq" id="WP_034569392.1">
    <property type="nucleotide sequence ID" value="NZ_JRMP02000004.1"/>
</dbReference>
<comment type="caution">
    <text evidence="2">The sequence shown here is derived from an EMBL/GenBank/DDBJ whole genome shotgun (WGS) entry which is preliminary data.</text>
</comment>
<dbReference type="EMBL" id="JRMP02000004">
    <property type="protein sequence ID" value="TLD95071.1"/>
    <property type="molecule type" value="Genomic_DNA"/>
</dbReference>
<protein>
    <submittedName>
        <fullName evidence="2">Uncharacterized protein</fullName>
    </submittedName>
</protein>
<reference evidence="2 3" key="2">
    <citation type="journal article" date="2016" name="Infect. Immun.">
        <title>Helicobacter saguini, a Novel Helicobacter Isolated from Cotton-Top Tamarins with Ulcerative Colitis, Has Proinflammatory Properties and Induces Typhlocolitis and Dysplasia in Gnotobiotic IL-10-/- Mice.</title>
        <authorList>
            <person name="Shen Z."/>
            <person name="Mannion A."/>
            <person name="Whary M.T."/>
            <person name="Muthupalani S."/>
            <person name="Sheh A."/>
            <person name="Feng Y."/>
            <person name="Gong G."/>
            <person name="Vandamme P."/>
            <person name="Holcombe H.R."/>
            <person name="Paster B.J."/>
            <person name="Fox J.G."/>
        </authorList>
    </citation>
    <scope>NUCLEOTIDE SEQUENCE [LARGE SCALE GENOMIC DNA]</scope>
    <source>
        <strain evidence="2 3">MIT 97-6194</strain>
    </source>
</reference>
<reference evidence="1 4" key="4">
    <citation type="submission" date="2019-12" db="EMBL/GenBank/DDBJ databases">
        <title>Multi-Generational Helicobacter saguini Isolates.</title>
        <authorList>
            <person name="Mannion A."/>
            <person name="Shen Z."/>
            <person name="Fox J.G."/>
        </authorList>
    </citation>
    <scope>NUCLEOTIDE SEQUENCE [LARGE SCALE GENOMIC DNA]</scope>
    <source>
        <strain evidence="1">16-048</strain>
        <strain evidence="4">16-048 (F4)</strain>
    </source>
</reference>
<evidence type="ECO:0000313" key="2">
    <source>
        <dbReference type="EMBL" id="TLD95071.1"/>
    </source>
</evidence>
<dbReference type="Proteomes" id="UP000477070">
    <property type="component" value="Unassembled WGS sequence"/>
</dbReference>
<dbReference type="OrthoDB" id="5353659at2"/>
<name>A0A347VT36_9HELI</name>
<organism evidence="2 3">
    <name type="scientific">Helicobacter saguini</name>
    <dbReference type="NCBI Taxonomy" id="1548018"/>
    <lineage>
        <taxon>Bacteria</taxon>
        <taxon>Pseudomonadati</taxon>
        <taxon>Campylobacterota</taxon>
        <taxon>Epsilonproteobacteria</taxon>
        <taxon>Campylobacterales</taxon>
        <taxon>Helicobacteraceae</taxon>
        <taxon>Helicobacter</taxon>
    </lineage>
</organism>
<accession>A0A347VT36</accession>
<gene>
    <name evidence="1" type="ORF">DCO61_05225</name>
    <name evidence="2" type="ORF">LS64_003960</name>
</gene>
<dbReference type="Proteomes" id="UP000029714">
    <property type="component" value="Unassembled WGS sequence"/>
</dbReference>
<reference evidence="2" key="3">
    <citation type="submission" date="2018-04" db="EMBL/GenBank/DDBJ databases">
        <authorList>
            <person name="Sheh A."/>
            <person name="Shen Z."/>
            <person name="Mannion A.J."/>
            <person name="Fox J.G."/>
        </authorList>
    </citation>
    <scope>NUCLEOTIDE SEQUENCE</scope>
    <source>
        <strain evidence="2">MIT 97-6194</strain>
    </source>
</reference>
<keyword evidence="3" id="KW-1185">Reference proteome</keyword>
<sequence length="416" mass="49521">MSRELSRDKANHDKLLNLREHKEIYLAINTNINCVENWCPKYDDYVLPNKTGIYLGKIIFQKNTVGNLAPLYIPSSLENLGNEVSKLTTLWLNEKNDKYIGKRKVDYKIVEIYNGNIKSIDLVEIKEPFTPNHIPIFCERTKKNIVLTKEQIVSYFKYLHNLNANLIKNYIDSINEYGGIKGYYLNDIIRQEAADKKLIKYEKTITYSTQDPDQRRLEQEQFWENYKQESIITLDYMKTQNIDNNIPFFSELFYAYLVWSLKDFLVTYYQGVLVDRNNLLFNIAAYKGYNIDDFFNKDIEFDRMLYTDCYRFVYRPTDFFNIVPTHYFVSGEKGNWFGNQPSFYSLNQFVKDPFGNYDMDYNQPTFSPSPLGNYYFELKENKNTFVEFYPRIYPSKANPPQGWSKEMMDKLDLRPE</sequence>
<evidence type="ECO:0000313" key="3">
    <source>
        <dbReference type="Proteomes" id="UP000029714"/>
    </source>
</evidence>